<dbReference type="EnsemblPlants" id="EMT28172">
    <property type="protein sequence ID" value="EMT28172"/>
    <property type="gene ID" value="F775_08451"/>
</dbReference>
<sequence>MAAARCIAASAVIAGAAMKRGQGCNGTTPRPHWSFADGSVQRHSGSMQRRRRLSREAFGVALERSSAAPLQLHRSARRPLDVALWWCCGALVMAALRGCGDIRCCEIEAGGLVNATRERRVSDSACVDVSKGWKEWIARLATQLISLG</sequence>
<protein>
    <submittedName>
        <fullName evidence="1">Uncharacterized protein</fullName>
    </submittedName>
</protein>
<reference evidence="1" key="1">
    <citation type="submission" date="2015-06" db="UniProtKB">
        <authorList>
            <consortium name="EnsemblPlants"/>
        </authorList>
    </citation>
    <scope>IDENTIFICATION</scope>
</reference>
<organism evidence="1">
    <name type="scientific">Aegilops tauschii</name>
    <name type="common">Tausch's goatgrass</name>
    <name type="synonym">Aegilops squarrosa</name>
    <dbReference type="NCBI Taxonomy" id="37682"/>
    <lineage>
        <taxon>Eukaryota</taxon>
        <taxon>Viridiplantae</taxon>
        <taxon>Streptophyta</taxon>
        <taxon>Embryophyta</taxon>
        <taxon>Tracheophyta</taxon>
        <taxon>Spermatophyta</taxon>
        <taxon>Magnoliopsida</taxon>
        <taxon>Liliopsida</taxon>
        <taxon>Poales</taxon>
        <taxon>Poaceae</taxon>
        <taxon>BOP clade</taxon>
        <taxon>Pooideae</taxon>
        <taxon>Triticodae</taxon>
        <taxon>Triticeae</taxon>
        <taxon>Triticinae</taxon>
        <taxon>Aegilops</taxon>
    </lineage>
</organism>
<accession>M8CLA5</accession>
<proteinExistence type="predicted"/>
<dbReference type="AlphaFoldDB" id="M8CLA5"/>
<name>M8CLA5_AEGTA</name>
<evidence type="ECO:0000313" key="1">
    <source>
        <dbReference type="EnsemblPlants" id="EMT28172"/>
    </source>
</evidence>